<dbReference type="EMBL" id="CAJNOK010010712">
    <property type="protein sequence ID" value="CAF1122798.1"/>
    <property type="molecule type" value="Genomic_DNA"/>
</dbReference>
<dbReference type="Proteomes" id="UP000677228">
    <property type="component" value="Unassembled WGS sequence"/>
</dbReference>
<accession>A0A814NB80</accession>
<evidence type="ECO:0000313" key="6">
    <source>
        <dbReference type="Proteomes" id="UP000663829"/>
    </source>
</evidence>
<keyword evidence="6" id="KW-1185">Reference proteome</keyword>
<dbReference type="Proteomes" id="UP000682733">
    <property type="component" value="Unassembled WGS sequence"/>
</dbReference>
<keyword evidence="1" id="KW-0732">Signal</keyword>
<name>A0A814NB80_9BILA</name>
<evidence type="ECO:0000313" key="5">
    <source>
        <dbReference type="EMBL" id="CAF3898206.1"/>
    </source>
</evidence>
<feature type="signal peptide" evidence="1">
    <location>
        <begin position="1"/>
        <end position="23"/>
    </location>
</feature>
<dbReference type="EMBL" id="CAJOBA010018063">
    <property type="protein sequence ID" value="CAF3898206.1"/>
    <property type="molecule type" value="Genomic_DNA"/>
</dbReference>
<dbReference type="EMBL" id="CAJNOQ010005199">
    <property type="protein sequence ID" value="CAF1089818.1"/>
    <property type="molecule type" value="Genomic_DNA"/>
</dbReference>
<feature type="chain" id="PRO_5036225385" evidence="1">
    <location>
        <begin position="24"/>
        <end position="85"/>
    </location>
</feature>
<protein>
    <submittedName>
        <fullName evidence="2">Uncharacterized protein</fullName>
    </submittedName>
</protein>
<reference evidence="2" key="1">
    <citation type="submission" date="2021-02" db="EMBL/GenBank/DDBJ databases">
        <authorList>
            <person name="Nowell W R."/>
        </authorList>
    </citation>
    <scope>NUCLEOTIDE SEQUENCE</scope>
</reference>
<dbReference type="OrthoDB" id="9997790at2759"/>
<sequence>MRCFTIFTVVACIVLLILSLTTAFSHDRTRRGPVDLSGFTGSGICIFWPCPVQPFVFPEIDWDAVHASIAQWNKEREQQLSQTEV</sequence>
<gene>
    <name evidence="2" type="ORF">GPM918_LOCUS18199</name>
    <name evidence="3" type="ORF">OVA965_LOCUS20265</name>
    <name evidence="4" type="ORF">SRO942_LOCUS18196</name>
    <name evidence="5" type="ORF">TMI583_LOCUS20587</name>
</gene>
<dbReference type="Proteomes" id="UP000681722">
    <property type="component" value="Unassembled WGS sequence"/>
</dbReference>
<evidence type="ECO:0000313" key="2">
    <source>
        <dbReference type="EMBL" id="CAF1089818.1"/>
    </source>
</evidence>
<organism evidence="2 6">
    <name type="scientific">Didymodactylos carnosus</name>
    <dbReference type="NCBI Taxonomy" id="1234261"/>
    <lineage>
        <taxon>Eukaryota</taxon>
        <taxon>Metazoa</taxon>
        <taxon>Spiralia</taxon>
        <taxon>Gnathifera</taxon>
        <taxon>Rotifera</taxon>
        <taxon>Eurotatoria</taxon>
        <taxon>Bdelloidea</taxon>
        <taxon>Philodinida</taxon>
        <taxon>Philodinidae</taxon>
        <taxon>Didymodactylos</taxon>
    </lineage>
</organism>
<dbReference type="AlphaFoldDB" id="A0A814NB80"/>
<dbReference type="EMBL" id="CAJOBC010005199">
    <property type="protein sequence ID" value="CAF3855330.1"/>
    <property type="molecule type" value="Genomic_DNA"/>
</dbReference>
<evidence type="ECO:0000313" key="3">
    <source>
        <dbReference type="EMBL" id="CAF1122798.1"/>
    </source>
</evidence>
<proteinExistence type="predicted"/>
<dbReference type="Proteomes" id="UP000663829">
    <property type="component" value="Unassembled WGS sequence"/>
</dbReference>
<evidence type="ECO:0000313" key="4">
    <source>
        <dbReference type="EMBL" id="CAF3855330.1"/>
    </source>
</evidence>
<evidence type="ECO:0000256" key="1">
    <source>
        <dbReference type="SAM" id="SignalP"/>
    </source>
</evidence>
<comment type="caution">
    <text evidence="2">The sequence shown here is derived from an EMBL/GenBank/DDBJ whole genome shotgun (WGS) entry which is preliminary data.</text>
</comment>